<dbReference type="AlphaFoldDB" id="W4QNE8"/>
<gene>
    <name evidence="2" type="ORF">JCM9152_4459</name>
</gene>
<evidence type="ECO:0000313" key="3">
    <source>
        <dbReference type="Proteomes" id="UP000018895"/>
    </source>
</evidence>
<protein>
    <submittedName>
        <fullName evidence="2">Uncharacterized protein</fullName>
    </submittedName>
</protein>
<name>W4QNE8_9BACI</name>
<reference evidence="2" key="1">
    <citation type="journal article" date="2014" name="Genome Announc.">
        <title>Draft Genome Sequences of Three Alkaliphilic Bacillus Strains, Bacillus wakoensis JCM 9140T, Bacillus akibai JCM 9157T, and Bacillus hemicellulosilyticus JCM 9152T.</title>
        <authorList>
            <person name="Yuki M."/>
            <person name="Oshima K."/>
            <person name="Suda W."/>
            <person name="Oshida Y."/>
            <person name="Kitamura K."/>
            <person name="Iida T."/>
            <person name="Hattori M."/>
            <person name="Ohkuma M."/>
        </authorList>
    </citation>
    <scope>NUCLEOTIDE SEQUENCE [LARGE SCALE GENOMIC DNA]</scope>
    <source>
        <strain evidence="2">JCM 9152</strain>
    </source>
</reference>
<comment type="caution">
    <text evidence="2">The sequence shown here is derived from an EMBL/GenBank/DDBJ whole genome shotgun (WGS) entry which is preliminary data.</text>
</comment>
<organism evidence="2 3">
    <name type="scientific">Halalkalibacter hemicellulosilyticusJCM 9152</name>
    <dbReference type="NCBI Taxonomy" id="1236971"/>
    <lineage>
        <taxon>Bacteria</taxon>
        <taxon>Bacillati</taxon>
        <taxon>Bacillota</taxon>
        <taxon>Bacilli</taxon>
        <taxon>Bacillales</taxon>
        <taxon>Bacillaceae</taxon>
        <taxon>Halalkalibacter</taxon>
    </lineage>
</organism>
<dbReference type="STRING" id="1236971.JCM9152_4459"/>
<feature type="compositionally biased region" description="Acidic residues" evidence="1">
    <location>
        <begin position="144"/>
        <end position="169"/>
    </location>
</feature>
<evidence type="ECO:0000256" key="1">
    <source>
        <dbReference type="SAM" id="MobiDB-lite"/>
    </source>
</evidence>
<feature type="compositionally biased region" description="Polar residues" evidence="1">
    <location>
        <begin position="72"/>
        <end position="84"/>
    </location>
</feature>
<proteinExistence type="predicted"/>
<accession>W4QNE8</accession>
<dbReference type="EMBL" id="BAUU01000058">
    <property type="protein sequence ID" value="GAE32869.1"/>
    <property type="molecule type" value="Genomic_DNA"/>
</dbReference>
<dbReference type="Proteomes" id="UP000018895">
    <property type="component" value="Unassembled WGS sequence"/>
</dbReference>
<feature type="region of interest" description="Disordered" evidence="1">
    <location>
        <begin position="35"/>
        <end position="219"/>
    </location>
</feature>
<keyword evidence="3" id="KW-1185">Reference proteome</keyword>
<feature type="compositionally biased region" description="Basic and acidic residues" evidence="1">
    <location>
        <begin position="207"/>
        <end position="219"/>
    </location>
</feature>
<sequence>MSKLDQIRDAIPPPPDWNQVARTMRDTIVPRMIDDLGDLLGTAPPPPSRPNDIRLDNISSPSQPPIDDYSGQLDNQEPEMNSNQELEDSGYSADDVRNQAPEIEFQEDETGGFDIIDPIGSLPEVPSYPTPDDEPGGWDHQPEFEEVEQPEPEQPELEFEPIPEQEEYEPSPPIPDGEGGGFNPIPDQGDTPSVPLPGGSPPSFDGNYKKHPDDPDGSG</sequence>
<evidence type="ECO:0000313" key="2">
    <source>
        <dbReference type="EMBL" id="GAE32869.1"/>
    </source>
</evidence>